<comment type="caution">
    <text evidence="2">The sequence shown here is derived from an EMBL/GenBank/DDBJ whole genome shotgun (WGS) entry which is preliminary data.</text>
</comment>
<evidence type="ECO:0000313" key="3">
    <source>
        <dbReference type="Proteomes" id="UP000663828"/>
    </source>
</evidence>
<organism evidence="2 3">
    <name type="scientific">Adineta ricciae</name>
    <name type="common">Rotifer</name>
    <dbReference type="NCBI Taxonomy" id="249248"/>
    <lineage>
        <taxon>Eukaryota</taxon>
        <taxon>Metazoa</taxon>
        <taxon>Spiralia</taxon>
        <taxon>Gnathifera</taxon>
        <taxon>Rotifera</taxon>
        <taxon>Eurotatoria</taxon>
        <taxon>Bdelloidea</taxon>
        <taxon>Adinetida</taxon>
        <taxon>Adinetidae</taxon>
        <taxon>Adineta</taxon>
    </lineage>
</organism>
<evidence type="ECO:0008006" key="4">
    <source>
        <dbReference type="Google" id="ProtNLM"/>
    </source>
</evidence>
<evidence type="ECO:0000313" key="2">
    <source>
        <dbReference type="EMBL" id="CAF1653961.1"/>
    </source>
</evidence>
<dbReference type="SUPFAM" id="SSF50998">
    <property type="entry name" value="Quinoprotein alcohol dehydrogenase-like"/>
    <property type="match status" value="1"/>
</dbReference>
<gene>
    <name evidence="2" type="ORF">XAT740_LOCUS55545</name>
</gene>
<keyword evidence="1" id="KW-0175">Coiled coil</keyword>
<dbReference type="Proteomes" id="UP000663828">
    <property type="component" value="Unassembled WGS sequence"/>
</dbReference>
<sequence>MPHHCAAHKCNRASRGLCDCCQQNLCLQHLNEHNASLISQLNPLTDEINALGDRLKSVNVQHIIDKCRLKLQQWREESHEKIDRLYIQKCQEFDQFVNEKTSDQHEKLIAIQSKMTELISAQETTRQDIDQLTLTIQQLNKDIDRIEQTHLMIISRPCLLNNTLAFTLDAIENEIDLDNLAPVWKTIDRPDGSYASLASNDRYLLIHQQPNLSILDQDMNIVKQIPWSHDAIYDMCWSATLRRFIVIGGKLILTVNESTLSVDNVKLSKERYWQSCTCSDTSLFLSTNEYTSSIVEFRLLPSIKFIKEWKYPVTCAQNEVISGIVYNDGKLALMIMNEAKKSLRIVLCDVKTLNCIWSRQLDIVCTQSIAFRCCALTCHEWLVSDFETRRLLHITEDGQVKKIVPYSAIPYRANLFGDMLAVSRNDGVNLHKL</sequence>
<name>A0A816EXX4_ADIRI</name>
<protein>
    <recommendedName>
        <fullName evidence="4">B box-type domain-containing protein</fullName>
    </recommendedName>
</protein>
<dbReference type="EMBL" id="CAJNOR010010453">
    <property type="protein sequence ID" value="CAF1653961.1"/>
    <property type="molecule type" value="Genomic_DNA"/>
</dbReference>
<evidence type="ECO:0000256" key="1">
    <source>
        <dbReference type="SAM" id="Coils"/>
    </source>
</evidence>
<proteinExistence type="predicted"/>
<dbReference type="AlphaFoldDB" id="A0A816EXX4"/>
<reference evidence="2" key="1">
    <citation type="submission" date="2021-02" db="EMBL/GenBank/DDBJ databases">
        <authorList>
            <person name="Nowell W R."/>
        </authorList>
    </citation>
    <scope>NUCLEOTIDE SEQUENCE</scope>
</reference>
<dbReference type="InterPro" id="IPR011047">
    <property type="entry name" value="Quinoprotein_ADH-like_sf"/>
</dbReference>
<keyword evidence="3" id="KW-1185">Reference proteome</keyword>
<feature type="coiled-coil region" evidence="1">
    <location>
        <begin position="122"/>
        <end position="149"/>
    </location>
</feature>
<accession>A0A816EXX4</accession>